<name>A0A3B0UE80_9ZZZZ</name>
<gene>
    <name evidence="2" type="ORF">MNBD_ALPHA11-869</name>
</gene>
<dbReference type="AlphaFoldDB" id="A0A3B0UE80"/>
<sequence length="264" mass="29093">MASVVHIFCSDTARTGKTLLARVFADLSSLRREGNPIIFDTDISGNGIINYFPEKTSLIDLSMVADQVRMFDTIMQLHDPNGPNPNGPSVNKGPGAGKKNNQSGVINSAAGSDFVVDVAASDLGRFFEMFNDIGFERGAAEARLDVRIYYLVNWSLKSLQRTEQIRSLLKSSDFFAVRNMGIQAFSFTPAPHEADLVPEIDISLFLKALSPSVFGLVNDKEFSFARFASGEYTEIKTRANREIWNFLEGIYNQTSLPARGSVTS</sequence>
<dbReference type="EMBL" id="UOEQ01000565">
    <property type="protein sequence ID" value="VAW24892.1"/>
    <property type="molecule type" value="Genomic_DNA"/>
</dbReference>
<proteinExistence type="predicted"/>
<reference evidence="2" key="1">
    <citation type="submission" date="2018-06" db="EMBL/GenBank/DDBJ databases">
        <authorList>
            <person name="Zhirakovskaya E."/>
        </authorList>
    </citation>
    <scope>NUCLEOTIDE SEQUENCE</scope>
</reference>
<evidence type="ECO:0000313" key="2">
    <source>
        <dbReference type="EMBL" id="VAW24892.1"/>
    </source>
</evidence>
<feature type="region of interest" description="Disordered" evidence="1">
    <location>
        <begin position="76"/>
        <end position="103"/>
    </location>
</feature>
<protein>
    <recommendedName>
        <fullName evidence="3">CobQ/CobB/MinD/ParA nucleotide binding domain-containing protein</fullName>
    </recommendedName>
</protein>
<accession>A0A3B0UE80</accession>
<organism evidence="2">
    <name type="scientific">hydrothermal vent metagenome</name>
    <dbReference type="NCBI Taxonomy" id="652676"/>
    <lineage>
        <taxon>unclassified sequences</taxon>
        <taxon>metagenomes</taxon>
        <taxon>ecological metagenomes</taxon>
    </lineage>
</organism>
<evidence type="ECO:0008006" key="3">
    <source>
        <dbReference type="Google" id="ProtNLM"/>
    </source>
</evidence>
<evidence type="ECO:0000256" key="1">
    <source>
        <dbReference type="SAM" id="MobiDB-lite"/>
    </source>
</evidence>